<dbReference type="AlphaFoldDB" id="A0A2T0SAR8"/>
<evidence type="ECO:0000313" key="1">
    <source>
        <dbReference type="EMBL" id="PRY30525.1"/>
    </source>
</evidence>
<dbReference type="Proteomes" id="UP000239209">
    <property type="component" value="Unassembled WGS sequence"/>
</dbReference>
<name>A0A2T0SAR8_9ACTN</name>
<dbReference type="EMBL" id="PVZG01000004">
    <property type="protein sequence ID" value="PRY30525.1"/>
    <property type="molecule type" value="Genomic_DNA"/>
</dbReference>
<dbReference type="OrthoDB" id="3626511at2"/>
<dbReference type="RefSeq" id="WP_106126164.1">
    <property type="nucleotide sequence ID" value="NZ_PVZG01000004.1"/>
</dbReference>
<comment type="caution">
    <text evidence="1">The sequence shown here is derived from an EMBL/GenBank/DDBJ whole genome shotgun (WGS) entry which is preliminary data.</text>
</comment>
<keyword evidence="2" id="KW-1185">Reference proteome</keyword>
<sequence length="165" mass="16843">MNRARSATVVAALLLGGCGVQPSGVTDAAEAPTGIAPGVTLYFLDQNGTLRPQQRRSGRLGTVAEAVTLLLYGPGQSGLRTGISPSESPRAEAVTTPGTIELRLPLAAGEVTPPGADQIVCTALATHIQSGGPARTTVRLIFTIPEPGSDTPRTCPLISPRAPGR</sequence>
<dbReference type="PROSITE" id="PS51257">
    <property type="entry name" value="PROKAR_LIPOPROTEIN"/>
    <property type="match status" value="1"/>
</dbReference>
<organism evidence="1 2">
    <name type="scientific">Pseudosporangium ferrugineum</name>
    <dbReference type="NCBI Taxonomy" id="439699"/>
    <lineage>
        <taxon>Bacteria</taxon>
        <taxon>Bacillati</taxon>
        <taxon>Actinomycetota</taxon>
        <taxon>Actinomycetes</taxon>
        <taxon>Micromonosporales</taxon>
        <taxon>Micromonosporaceae</taxon>
        <taxon>Pseudosporangium</taxon>
    </lineage>
</organism>
<gene>
    <name evidence="1" type="ORF">CLV70_10477</name>
</gene>
<reference evidence="1 2" key="1">
    <citation type="submission" date="2018-03" db="EMBL/GenBank/DDBJ databases">
        <title>Genomic Encyclopedia of Archaeal and Bacterial Type Strains, Phase II (KMG-II): from individual species to whole genera.</title>
        <authorList>
            <person name="Goeker M."/>
        </authorList>
    </citation>
    <scope>NUCLEOTIDE SEQUENCE [LARGE SCALE GENOMIC DNA]</scope>
    <source>
        <strain evidence="1 2">DSM 45348</strain>
    </source>
</reference>
<accession>A0A2T0SAR8</accession>
<protein>
    <submittedName>
        <fullName evidence="1">Uncharacterized protein</fullName>
    </submittedName>
</protein>
<evidence type="ECO:0000313" key="2">
    <source>
        <dbReference type="Proteomes" id="UP000239209"/>
    </source>
</evidence>
<proteinExistence type="predicted"/>